<evidence type="ECO:0000313" key="3">
    <source>
        <dbReference type="Proteomes" id="UP000199650"/>
    </source>
</evidence>
<dbReference type="Proteomes" id="UP000199650">
    <property type="component" value="Unassembled WGS sequence"/>
</dbReference>
<protein>
    <recommendedName>
        <fullName evidence="4">Lipoprotein-attachment site-containing protein</fullName>
    </recommendedName>
</protein>
<gene>
    <name evidence="2" type="ORF">SAMN05444851_2917</name>
</gene>
<keyword evidence="3" id="KW-1185">Reference proteome</keyword>
<reference evidence="2 3" key="1">
    <citation type="submission" date="2016-10" db="EMBL/GenBank/DDBJ databases">
        <authorList>
            <person name="de Groot N.N."/>
        </authorList>
    </citation>
    <scope>NUCLEOTIDE SEQUENCE [LARGE SCALE GENOMIC DNA]</scope>
    <source>
        <strain evidence="2 3">DSM 29439</strain>
    </source>
</reference>
<feature type="region of interest" description="Disordered" evidence="1">
    <location>
        <begin position="19"/>
        <end position="38"/>
    </location>
</feature>
<proteinExistence type="predicted"/>
<name>A0A1I0QTV5_9RHOB</name>
<dbReference type="AlphaFoldDB" id="A0A1I0QTV5"/>
<accession>A0A1I0QTV5</accession>
<dbReference type="PROSITE" id="PS51257">
    <property type="entry name" value="PROKAR_LIPOPROTEIN"/>
    <property type="match status" value="1"/>
</dbReference>
<dbReference type="EMBL" id="FOJB01000001">
    <property type="protein sequence ID" value="SEW30831.1"/>
    <property type="molecule type" value="Genomic_DNA"/>
</dbReference>
<evidence type="ECO:0008006" key="4">
    <source>
        <dbReference type="Google" id="ProtNLM"/>
    </source>
</evidence>
<sequence>MIRVTLILAVLGLAACGADGEPLRPGSPEDIAEQQARQ</sequence>
<evidence type="ECO:0000313" key="2">
    <source>
        <dbReference type="EMBL" id="SEW30831.1"/>
    </source>
</evidence>
<organism evidence="2 3">
    <name type="scientific">Aliiroseovarius sediminilitoris</name>
    <dbReference type="NCBI Taxonomy" id="1173584"/>
    <lineage>
        <taxon>Bacteria</taxon>
        <taxon>Pseudomonadati</taxon>
        <taxon>Pseudomonadota</taxon>
        <taxon>Alphaproteobacteria</taxon>
        <taxon>Rhodobacterales</taxon>
        <taxon>Paracoccaceae</taxon>
        <taxon>Aliiroseovarius</taxon>
    </lineage>
</organism>
<evidence type="ECO:0000256" key="1">
    <source>
        <dbReference type="SAM" id="MobiDB-lite"/>
    </source>
</evidence>